<dbReference type="AlphaFoldDB" id="A0A151J333"/>
<feature type="compositionally biased region" description="Basic and acidic residues" evidence="1">
    <location>
        <begin position="54"/>
        <end position="72"/>
    </location>
</feature>
<evidence type="ECO:0000256" key="1">
    <source>
        <dbReference type="SAM" id="MobiDB-lite"/>
    </source>
</evidence>
<evidence type="ECO:0008006" key="4">
    <source>
        <dbReference type="Google" id="ProtNLM"/>
    </source>
</evidence>
<evidence type="ECO:0000313" key="3">
    <source>
        <dbReference type="Proteomes" id="UP000078492"/>
    </source>
</evidence>
<sequence length="251" mass="30020">TYTGGRGDSVINYVLVDEETRKEIESMEIGEEINSDHHSLVVSLRGGRGRKREKGGERRGIGRLEWSEGDGNERMKEMGERIKEILGSIEKERGKEMKGRGWRDEECTEKKVEVRRVLREWRKGKGGRKEYWKQKKEYKELYGNKKKEENDMWERKVEGAKNEGQVWEIVNRERKKWKRVNKGIEMREWEEYFKELLAGMEGEVMERLQDRYSRWVLGVEGRTPGYMIREEIQREKLRGRAGKKAWAFEER</sequence>
<evidence type="ECO:0000313" key="2">
    <source>
        <dbReference type="EMBL" id="KYN16544.1"/>
    </source>
</evidence>
<feature type="non-terminal residue" evidence="2">
    <location>
        <position position="1"/>
    </location>
</feature>
<dbReference type="Gene3D" id="3.60.10.10">
    <property type="entry name" value="Endonuclease/exonuclease/phosphatase"/>
    <property type="match status" value="1"/>
</dbReference>
<proteinExistence type="predicted"/>
<gene>
    <name evidence="2" type="ORF">ALC57_11205</name>
</gene>
<dbReference type="STRING" id="471704.A0A151J333"/>
<dbReference type="Proteomes" id="UP000078492">
    <property type="component" value="Unassembled WGS sequence"/>
</dbReference>
<protein>
    <recommendedName>
        <fullName evidence="4">Endonuclease/exonuclease/phosphatase domain-containing protein</fullName>
    </recommendedName>
</protein>
<feature type="region of interest" description="Disordered" evidence="1">
    <location>
        <begin position="45"/>
        <end position="72"/>
    </location>
</feature>
<reference evidence="2 3" key="1">
    <citation type="submission" date="2015-09" db="EMBL/GenBank/DDBJ databases">
        <title>Trachymyrmex cornetzi WGS genome.</title>
        <authorList>
            <person name="Nygaard S."/>
            <person name="Hu H."/>
            <person name="Boomsma J."/>
            <person name="Zhang G."/>
        </authorList>
    </citation>
    <scope>NUCLEOTIDE SEQUENCE [LARGE SCALE GENOMIC DNA]</scope>
    <source>
        <strain evidence="2">Tcor2-1</strain>
        <tissue evidence="2">Whole body</tissue>
    </source>
</reference>
<name>A0A151J333_9HYME</name>
<accession>A0A151J333</accession>
<keyword evidence="3" id="KW-1185">Reference proteome</keyword>
<dbReference type="InterPro" id="IPR036691">
    <property type="entry name" value="Endo/exonu/phosph_ase_sf"/>
</dbReference>
<organism evidence="2 3">
    <name type="scientific">Trachymyrmex cornetzi</name>
    <dbReference type="NCBI Taxonomy" id="471704"/>
    <lineage>
        <taxon>Eukaryota</taxon>
        <taxon>Metazoa</taxon>
        <taxon>Ecdysozoa</taxon>
        <taxon>Arthropoda</taxon>
        <taxon>Hexapoda</taxon>
        <taxon>Insecta</taxon>
        <taxon>Pterygota</taxon>
        <taxon>Neoptera</taxon>
        <taxon>Endopterygota</taxon>
        <taxon>Hymenoptera</taxon>
        <taxon>Apocrita</taxon>
        <taxon>Aculeata</taxon>
        <taxon>Formicoidea</taxon>
        <taxon>Formicidae</taxon>
        <taxon>Myrmicinae</taxon>
        <taxon>Trachymyrmex</taxon>
    </lineage>
</organism>
<dbReference type="EMBL" id="KQ980326">
    <property type="protein sequence ID" value="KYN16544.1"/>
    <property type="molecule type" value="Genomic_DNA"/>
</dbReference>